<protein>
    <recommendedName>
        <fullName evidence="3">Ribbon-helix-helix protein CopG domain-containing protein</fullName>
    </recommendedName>
</protein>
<name>A0A9R1D652_9EURY</name>
<dbReference type="RefSeq" id="WP_256029875.1">
    <property type="nucleotide sequence ID" value="NZ_JAHLKM010000013.1"/>
</dbReference>
<gene>
    <name evidence="1" type="ORF">KM295_10230</name>
</gene>
<dbReference type="Proteomes" id="UP001139494">
    <property type="component" value="Unassembled WGS sequence"/>
</dbReference>
<comment type="caution">
    <text evidence="1">The sequence shown here is derived from an EMBL/GenBank/DDBJ whole genome shotgun (WGS) entry which is preliminary data.</text>
</comment>
<dbReference type="EMBL" id="JAHLKM010000013">
    <property type="protein sequence ID" value="MCQ4333851.1"/>
    <property type="molecule type" value="Genomic_DNA"/>
</dbReference>
<keyword evidence="2" id="KW-1185">Reference proteome</keyword>
<evidence type="ECO:0000313" key="2">
    <source>
        <dbReference type="Proteomes" id="UP001139494"/>
    </source>
</evidence>
<evidence type="ECO:0008006" key="3">
    <source>
        <dbReference type="Google" id="ProtNLM"/>
    </source>
</evidence>
<proteinExistence type="predicted"/>
<reference evidence="1" key="1">
    <citation type="journal article" date="2023" name="Front. Microbiol.">
        <title>Genomic-based phylogenetic and metabolic analyses of the genus Natronomonas, and description of Natronomonas aquatica sp. nov.</title>
        <authorList>
            <person name="Garcia-Roldan A."/>
            <person name="Duran-Viseras A."/>
            <person name="de la Haba R.R."/>
            <person name="Corral P."/>
            <person name="Sanchez-Porro C."/>
            <person name="Ventosa A."/>
        </authorList>
    </citation>
    <scope>NUCLEOTIDE SEQUENCE</scope>
    <source>
        <strain evidence="1">F2-12</strain>
    </source>
</reference>
<dbReference type="AlphaFoldDB" id="A0A9R1D652"/>
<accession>A0A9R1D652</accession>
<evidence type="ECO:0000313" key="1">
    <source>
        <dbReference type="EMBL" id="MCQ4333851.1"/>
    </source>
</evidence>
<organism evidence="1 2">
    <name type="scientific">Natronomonas aquatica</name>
    <dbReference type="NCBI Taxonomy" id="2841590"/>
    <lineage>
        <taxon>Archaea</taxon>
        <taxon>Methanobacteriati</taxon>
        <taxon>Methanobacteriota</taxon>
        <taxon>Stenosarchaea group</taxon>
        <taxon>Halobacteria</taxon>
        <taxon>Halobacteriales</taxon>
        <taxon>Natronomonadaceae</taxon>
        <taxon>Natronomonas</taxon>
    </lineage>
</organism>
<sequence length="107" mass="12102">MSSGSKDKRRVQFRAPEGLVERTDVLATVLETDRTDVIISALRKYLRDAAHNDELKQEIAEAYYGEEISFGQLKDLVGHEEAANFRVLKTQLSEEFLEDAGEELVDS</sequence>